<dbReference type="Pfam" id="PF05150">
    <property type="entry name" value="Legionella_OMP"/>
    <property type="match status" value="1"/>
</dbReference>
<proteinExistence type="predicted"/>
<dbReference type="OrthoDB" id="5653740at2"/>
<gene>
    <name evidence="2" type="ORF">NCTC13315_00123</name>
</gene>
<name>A0A378HXI6_9GAMM</name>
<evidence type="ECO:0000313" key="2">
    <source>
        <dbReference type="EMBL" id="STX27617.1"/>
    </source>
</evidence>
<feature type="signal peptide" evidence="1">
    <location>
        <begin position="1"/>
        <end position="21"/>
    </location>
</feature>
<dbReference type="AlphaFoldDB" id="A0A378HXI6"/>
<keyword evidence="3" id="KW-1185">Reference proteome</keyword>
<reference evidence="2 3" key="1">
    <citation type="submission" date="2018-06" db="EMBL/GenBank/DDBJ databases">
        <authorList>
            <consortium name="Pathogen Informatics"/>
            <person name="Doyle S."/>
        </authorList>
    </citation>
    <scope>NUCLEOTIDE SEQUENCE [LARGE SCALE GENOMIC DNA]</scope>
    <source>
        <strain evidence="2 3">NCTC13315</strain>
    </source>
</reference>
<dbReference type="InterPro" id="IPR007825">
    <property type="entry name" value="Major_OMP_Legionella"/>
</dbReference>
<protein>
    <submittedName>
        <fullName evidence="2">Major outer membrane protein</fullName>
    </submittedName>
</protein>
<organism evidence="2 3">
    <name type="scientific">Legionella beliardensis</name>
    <dbReference type="NCBI Taxonomy" id="91822"/>
    <lineage>
        <taxon>Bacteria</taxon>
        <taxon>Pseudomonadati</taxon>
        <taxon>Pseudomonadota</taxon>
        <taxon>Gammaproteobacteria</taxon>
        <taxon>Legionellales</taxon>
        <taxon>Legionellaceae</taxon>
        <taxon>Legionella</taxon>
    </lineage>
</organism>
<evidence type="ECO:0000256" key="1">
    <source>
        <dbReference type="SAM" id="SignalP"/>
    </source>
</evidence>
<evidence type="ECO:0000313" key="3">
    <source>
        <dbReference type="Proteomes" id="UP000254968"/>
    </source>
</evidence>
<sequence>MLNLKKTAVAVLALGSSAVFAGTMGPVCTPGSVTVPCERIAWDFGVQALYLQPVVDHYAGYYIDTLGRYHYNAVEPDWDWGFKLEGSYHFGTGNDLNVNWYHYRSDNNNHHFLIFYPGDDVLPTGTYRHNFSVEPQWDAVNVELGQHVDFGEFKDIRFHGGVQYARIKHEFRSNIVAGPADFFPVTGRRDAYTEFNGFGPRIGADMTFNLGNGLGIYGKGATALLIGETEFRDGTNVLAGDFAFGRGDRDAMVPELDARLGATYTYAMPQGDVTLDVGYLWVNYFDTQHFGLTRSDFAIHGPYAGLKWVGSI</sequence>
<keyword evidence="1" id="KW-0732">Signal</keyword>
<dbReference type="EMBL" id="UGNV01000001">
    <property type="protein sequence ID" value="STX27617.1"/>
    <property type="molecule type" value="Genomic_DNA"/>
</dbReference>
<dbReference type="RefSeq" id="WP_115301417.1">
    <property type="nucleotide sequence ID" value="NZ_CAAAHO010000003.1"/>
</dbReference>
<accession>A0A378HXI6</accession>
<feature type="chain" id="PRO_5016787844" evidence="1">
    <location>
        <begin position="22"/>
        <end position="312"/>
    </location>
</feature>
<dbReference type="Proteomes" id="UP000254968">
    <property type="component" value="Unassembled WGS sequence"/>
</dbReference>